<protein>
    <submittedName>
        <fullName evidence="1">Uncharacterized protein</fullName>
    </submittedName>
</protein>
<proteinExistence type="predicted"/>
<dbReference type="AlphaFoldDB" id="A0A6J4KR35"/>
<name>A0A6J4KR35_9ACTN</name>
<reference evidence="1" key="1">
    <citation type="submission" date="2020-02" db="EMBL/GenBank/DDBJ databases">
        <authorList>
            <person name="Meier V. D."/>
        </authorList>
    </citation>
    <scope>NUCLEOTIDE SEQUENCE</scope>
    <source>
        <strain evidence="1">AVDCRST_MAG07</strain>
    </source>
</reference>
<evidence type="ECO:0000313" key="1">
    <source>
        <dbReference type="EMBL" id="CAA9309426.1"/>
    </source>
</evidence>
<sequence length="77" mass="8065">MSVVPLPPRGAWFPDARQGDRALRVSWHAEPDCVVLSTWRGEGCVGTVRLSAADAARLIAVLAEGLAARPQGEAASA</sequence>
<dbReference type="EMBL" id="CADCUB010000021">
    <property type="protein sequence ID" value="CAA9309426.1"/>
    <property type="molecule type" value="Genomic_DNA"/>
</dbReference>
<organism evidence="1">
    <name type="scientific">uncultured Frankineae bacterium</name>
    <dbReference type="NCBI Taxonomy" id="437475"/>
    <lineage>
        <taxon>Bacteria</taxon>
        <taxon>Bacillati</taxon>
        <taxon>Actinomycetota</taxon>
        <taxon>Actinomycetes</taxon>
        <taxon>Frankiales</taxon>
        <taxon>environmental samples</taxon>
    </lineage>
</organism>
<gene>
    <name evidence="1" type="ORF">AVDCRST_MAG07-363</name>
</gene>
<accession>A0A6J4KR35</accession>